<protein>
    <recommendedName>
        <fullName evidence="2">Conserved oligomeric Golgi complex subunit 5</fullName>
    </recommendedName>
</protein>
<dbReference type="AlphaFoldDB" id="A0A443RLK5"/>
<dbReference type="Pfam" id="PF10392">
    <property type="entry name" value="COG5_N"/>
    <property type="match status" value="1"/>
</dbReference>
<dbReference type="Pfam" id="PF20649">
    <property type="entry name" value="COG5_C"/>
    <property type="match status" value="1"/>
</dbReference>
<dbReference type="GO" id="GO:0006891">
    <property type="term" value="P:intra-Golgi vesicle-mediated transport"/>
    <property type="evidence" value="ECO:0007669"/>
    <property type="project" value="InterPro"/>
</dbReference>
<dbReference type="InterPro" id="IPR048485">
    <property type="entry name" value="COG5_helical"/>
</dbReference>
<keyword evidence="3" id="KW-0333">Golgi apparatus</keyword>
<dbReference type="PANTHER" id="PTHR13228">
    <property type="entry name" value="CONSERVED OLIGOMERIC GOLGI COMPLEX COMPONENT 5"/>
    <property type="match status" value="1"/>
</dbReference>
<evidence type="ECO:0000256" key="2">
    <source>
        <dbReference type="ARBA" id="ARBA00020974"/>
    </source>
</evidence>
<evidence type="ECO:0000256" key="3">
    <source>
        <dbReference type="ARBA" id="ARBA00023034"/>
    </source>
</evidence>
<accession>A0A443RLK5</accession>
<dbReference type="OrthoDB" id="18786at2759"/>
<dbReference type="InterPro" id="IPR049176">
    <property type="entry name" value="COG5_N"/>
</dbReference>
<evidence type="ECO:0000313" key="7">
    <source>
        <dbReference type="EMBL" id="RWS16163.1"/>
    </source>
</evidence>
<name>A0A443RLK5_9ACAR</name>
<organism evidence="7 8">
    <name type="scientific">Dinothrombium tinctorium</name>
    <dbReference type="NCBI Taxonomy" id="1965070"/>
    <lineage>
        <taxon>Eukaryota</taxon>
        <taxon>Metazoa</taxon>
        <taxon>Ecdysozoa</taxon>
        <taxon>Arthropoda</taxon>
        <taxon>Chelicerata</taxon>
        <taxon>Arachnida</taxon>
        <taxon>Acari</taxon>
        <taxon>Acariformes</taxon>
        <taxon>Trombidiformes</taxon>
        <taxon>Prostigmata</taxon>
        <taxon>Anystina</taxon>
        <taxon>Parasitengona</taxon>
        <taxon>Trombidioidea</taxon>
        <taxon>Trombidiidae</taxon>
        <taxon>Dinothrombium</taxon>
    </lineage>
</organism>
<feature type="domain" description="Conserved oligomeric Golgi complex subunit 5 N-terminal" evidence="5">
    <location>
        <begin position="40"/>
        <end position="143"/>
    </location>
</feature>
<comment type="subcellular location">
    <subcellularLocation>
        <location evidence="1">Golgi apparatus membrane</location>
        <topology evidence="1">Peripheral membrane protein</topology>
    </subcellularLocation>
</comment>
<dbReference type="GO" id="GO:0000139">
    <property type="term" value="C:Golgi membrane"/>
    <property type="evidence" value="ECO:0007669"/>
    <property type="project" value="UniProtKB-SubCell"/>
</dbReference>
<dbReference type="InterPro" id="IPR019465">
    <property type="entry name" value="Cog5"/>
</dbReference>
<feature type="domain" description="Conserved oligomeric Golgi complex subunit 5 helical" evidence="6">
    <location>
        <begin position="181"/>
        <end position="380"/>
    </location>
</feature>
<proteinExistence type="predicted"/>
<dbReference type="STRING" id="1965070.A0A443RLK5"/>
<evidence type="ECO:0000313" key="8">
    <source>
        <dbReference type="Proteomes" id="UP000285301"/>
    </source>
</evidence>
<evidence type="ECO:0000259" key="5">
    <source>
        <dbReference type="Pfam" id="PF10392"/>
    </source>
</evidence>
<comment type="caution">
    <text evidence="7">The sequence shown here is derived from an EMBL/GenBank/DDBJ whole genome shotgun (WGS) entry which is preliminary data.</text>
</comment>
<dbReference type="Proteomes" id="UP000285301">
    <property type="component" value="Unassembled WGS sequence"/>
</dbReference>
<evidence type="ECO:0000259" key="6">
    <source>
        <dbReference type="Pfam" id="PF20649"/>
    </source>
</evidence>
<evidence type="ECO:0000256" key="1">
    <source>
        <dbReference type="ARBA" id="ARBA00004395"/>
    </source>
</evidence>
<evidence type="ECO:0000256" key="4">
    <source>
        <dbReference type="ARBA" id="ARBA00023136"/>
    </source>
</evidence>
<reference evidence="7 8" key="1">
    <citation type="journal article" date="2018" name="Gigascience">
        <title>Genomes of trombidid mites reveal novel predicted allergens and laterally-transferred genes associated with secondary metabolism.</title>
        <authorList>
            <person name="Dong X."/>
            <person name="Chaisiri K."/>
            <person name="Xia D."/>
            <person name="Armstrong S.D."/>
            <person name="Fang Y."/>
            <person name="Donnelly M.J."/>
            <person name="Kadowaki T."/>
            <person name="McGarry J.W."/>
            <person name="Darby A.C."/>
            <person name="Makepeace B.L."/>
        </authorList>
    </citation>
    <scope>NUCLEOTIDE SEQUENCE [LARGE SCALE GENOMIC DNA]</scope>
    <source>
        <strain evidence="7">UoL-WK</strain>
    </source>
</reference>
<dbReference type="PANTHER" id="PTHR13228:SF3">
    <property type="entry name" value="CONSERVED OLIGOMERIC GOLGI COMPLEX SUBUNIT 5"/>
    <property type="match status" value="1"/>
</dbReference>
<sequence length="780" mass="88687">MGEISVNDCQAFARLKEDETCSVFLSDTFDAKTSVFFSGMSINEQIAKITAGIELLNNEIRTLVSENCHELLLEATKIDLLEEHLTHVQHRVNNLLSTLDRLKTRLSEPYNRIAHRIFLLNRLQTTCDLLRKIIRVVHLSKRLEQQCDLESSESMFPTREVTKIAQHISELISLIEGDSNLQKIETIQKDVKLAKTLEEKILNYSQEMLVKSLQKQDQTLIGTSLQVFYHFKMLDEKVSFIICEKHNLLSIRIRETFDPQYITNTKSTGPGGAVTTITVAQLNQFKSKFWSGIESLVEFICTSYFQIYCLYKVLKKKKDSTNRYFYSELITETNCVPEFLQRVNLLLSEYMQKAIKESIPIKEALEMEYPKLLKLFVGCWNQINIMDKEANAELLFRNTLQPFESAYLSRSLSILHDSVNVMFLDAAENSSTSLSVATAPSPEDIESIVKSITKELSVANVDSKLYKAVARNVSKVIQIFAGKCEQIVCNDGDSTQVIDSPTAGQILNANIVQRLESFKSKIKSIVQSENEKVIAESLNVIDSLIRTIVEPLINSVQDSIEAIILTMHQEDFSNSQSNPTQSSLYMKELQGFINRVNRDYFHLYSNSEVVGNCILQVASRTTDVFLRHVTLLRPLGNGGKIRLAADFANLEEALSAIVRVPEGSAKYYRVLRSFKPLLFQDAETIAKSPVIGSMISLFTILQFLISSFGPSELQSVHDNKGWSLSRYNKWLDEHENESERLLLIRDALESYEKRIRQQEGKAFAPVYPIILKLIQQGLTN</sequence>
<gene>
    <name evidence="7" type="ORF">B4U79_14012</name>
</gene>
<dbReference type="GO" id="GO:0017119">
    <property type="term" value="C:Golgi transport complex"/>
    <property type="evidence" value="ECO:0007669"/>
    <property type="project" value="InterPro"/>
</dbReference>
<keyword evidence="4" id="KW-0472">Membrane</keyword>
<keyword evidence="8" id="KW-1185">Reference proteome</keyword>
<dbReference type="EMBL" id="NCKU01000287">
    <property type="protein sequence ID" value="RWS16163.1"/>
    <property type="molecule type" value="Genomic_DNA"/>
</dbReference>